<sequence length="235" mass="25250">MSNTTLEHSQTQSSSTALPVTLLSMRNIPASASKEDHTLFSEDSASAQCSCRETYTHSGFTTCQSDVNTTPSLFSADSASTNGWGGYQSIIPETPCNQSMQPLFPVEEEGDNGDPSGSDGEPDSPSNHNCNPLLRLHTFQTYPNRCAATHPCIAHLQSSWWEEGTAGQRLEHGPTTQRPPVPQTLDRCSIPTDVHDRLAMSGSVTAVWIEAGLGTNRGHICPCQQVGADATLVTF</sequence>
<evidence type="ECO:0000256" key="1">
    <source>
        <dbReference type="SAM" id="MobiDB-lite"/>
    </source>
</evidence>
<accession>A0AA39PB13</accession>
<feature type="region of interest" description="Disordered" evidence="1">
    <location>
        <begin position="85"/>
        <end position="129"/>
    </location>
</feature>
<evidence type="ECO:0000313" key="2">
    <source>
        <dbReference type="EMBL" id="KAK0480729.1"/>
    </source>
</evidence>
<evidence type="ECO:0000313" key="3">
    <source>
        <dbReference type="Proteomes" id="UP001175227"/>
    </source>
</evidence>
<dbReference type="Proteomes" id="UP001175227">
    <property type="component" value="Unassembled WGS sequence"/>
</dbReference>
<reference evidence="2" key="1">
    <citation type="submission" date="2023-06" db="EMBL/GenBank/DDBJ databases">
        <authorList>
            <consortium name="Lawrence Berkeley National Laboratory"/>
            <person name="Ahrendt S."/>
            <person name="Sahu N."/>
            <person name="Indic B."/>
            <person name="Wong-Bajracharya J."/>
            <person name="Merenyi Z."/>
            <person name="Ke H.-M."/>
            <person name="Monk M."/>
            <person name="Kocsube S."/>
            <person name="Drula E."/>
            <person name="Lipzen A."/>
            <person name="Balint B."/>
            <person name="Henrissat B."/>
            <person name="Andreopoulos B."/>
            <person name="Martin F.M."/>
            <person name="Harder C.B."/>
            <person name="Rigling D."/>
            <person name="Ford K.L."/>
            <person name="Foster G.D."/>
            <person name="Pangilinan J."/>
            <person name="Papanicolaou A."/>
            <person name="Barry K."/>
            <person name="LaButti K."/>
            <person name="Viragh M."/>
            <person name="Koriabine M."/>
            <person name="Yan M."/>
            <person name="Riley R."/>
            <person name="Champramary S."/>
            <person name="Plett K.L."/>
            <person name="Tsai I.J."/>
            <person name="Slot J."/>
            <person name="Sipos G."/>
            <person name="Plett J."/>
            <person name="Nagy L.G."/>
            <person name="Grigoriev I.V."/>
        </authorList>
    </citation>
    <scope>NUCLEOTIDE SEQUENCE</scope>
    <source>
        <strain evidence="2">ICMP 16352</strain>
    </source>
</reference>
<dbReference type="AlphaFoldDB" id="A0AA39PB13"/>
<protein>
    <submittedName>
        <fullName evidence="2">Uncharacterized protein</fullName>
    </submittedName>
</protein>
<keyword evidence="3" id="KW-1185">Reference proteome</keyword>
<dbReference type="EMBL" id="JAUEPR010000009">
    <property type="protein sequence ID" value="KAK0480729.1"/>
    <property type="molecule type" value="Genomic_DNA"/>
</dbReference>
<feature type="compositionally biased region" description="Low complexity" evidence="1">
    <location>
        <begin position="113"/>
        <end position="127"/>
    </location>
</feature>
<organism evidence="2 3">
    <name type="scientific">Armillaria novae-zelandiae</name>
    <dbReference type="NCBI Taxonomy" id="153914"/>
    <lineage>
        <taxon>Eukaryota</taxon>
        <taxon>Fungi</taxon>
        <taxon>Dikarya</taxon>
        <taxon>Basidiomycota</taxon>
        <taxon>Agaricomycotina</taxon>
        <taxon>Agaricomycetes</taxon>
        <taxon>Agaricomycetidae</taxon>
        <taxon>Agaricales</taxon>
        <taxon>Marasmiineae</taxon>
        <taxon>Physalacriaceae</taxon>
        <taxon>Armillaria</taxon>
    </lineage>
</organism>
<gene>
    <name evidence="2" type="ORF">IW261DRAFT_1563409</name>
</gene>
<proteinExistence type="predicted"/>
<name>A0AA39PB13_9AGAR</name>
<comment type="caution">
    <text evidence="2">The sequence shown here is derived from an EMBL/GenBank/DDBJ whole genome shotgun (WGS) entry which is preliminary data.</text>
</comment>